<comment type="caution">
    <text evidence="9">The sequence shown here is derived from an EMBL/GenBank/DDBJ whole genome shotgun (WGS) entry which is preliminary data.</text>
</comment>
<accession>A0ABP2NXT5</accession>
<dbReference type="NCBIfam" id="NF001057">
    <property type="entry name" value="PRK00117.3-3"/>
    <property type="match status" value="1"/>
</dbReference>
<dbReference type="EMBL" id="AJTC01000012">
    <property type="protein sequence ID" value="EIJ30842.1"/>
    <property type="molecule type" value="Genomic_DNA"/>
</dbReference>
<gene>
    <name evidence="5 9" type="primary">recX</name>
    <name evidence="9" type="ORF">HMPREF1119_2052</name>
</gene>
<dbReference type="Proteomes" id="UP000003778">
    <property type="component" value="Unassembled WGS sequence"/>
</dbReference>
<dbReference type="InterPro" id="IPR053924">
    <property type="entry name" value="RecX_HTH_2nd"/>
</dbReference>
<feature type="domain" description="RecX second three-helical" evidence="6">
    <location>
        <begin position="71"/>
        <end position="112"/>
    </location>
</feature>
<dbReference type="Pfam" id="PF21981">
    <property type="entry name" value="RecX_HTH3"/>
    <property type="match status" value="1"/>
</dbReference>
<organism evidence="9 10">
    <name type="scientific">Haemophilus parainfluenzae HK2019</name>
    <dbReference type="NCBI Taxonomy" id="1095746"/>
    <lineage>
        <taxon>Bacteria</taxon>
        <taxon>Pseudomonadati</taxon>
        <taxon>Pseudomonadota</taxon>
        <taxon>Gammaproteobacteria</taxon>
        <taxon>Pasteurellales</taxon>
        <taxon>Pasteurellaceae</taxon>
        <taxon>Haemophilus</taxon>
    </lineage>
</organism>
<dbReference type="Pfam" id="PF21982">
    <property type="entry name" value="RecX_HTH1"/>
    <property type="match status" value="1"/>
</dbReference>
<dbReference type="PANTHER" id="PTHR33602">
    <property type="entry name" value="REGULATORY PROTEIN RECX FAMILY PROTEIN"/>
    <property type="match status" value="1"/>
</dbReference>
<proteinExistence type="inferred from homology"/>
<evidence type="ECO:0000259" key="6">
    <source>
        <dbReference type="Pfam" id="PF02631"/>
    </source>
</evidence>
<reference evidence="9 10" key="1">
    <citation type="submission" date="2012-04" db="EMBL/GenBank/DDBJ databases">
        <authorList>
            <person name="Durkin A.S."/>
            <person name="McCorrison J."/>
            <person name="Torralba M."/>
            <person name="Gillis M."/>
            <person name="Methe B."/>
            <person name="Sutton G."/>
            <person name="Nelson K.E."/>
        </authorList>
    </citation>
    <scope>NUCLEOTIDE SEQUENCE [LARGE SCALE GENOMIC DNA]</scope>
    <source>
        <strain evidence="9 10">HK2019</strain>
    </source>
</reference>
<evidence type="ECO:0000256" key="3">
    <source>
        <dbReference type="ARBA" id="ARBA00018111"/>
    </source>
</evidence>
<keyword evidence="10" id="KW-1185">Reference proteome</keyword>
<evidence type="ECO:0000259" key="8">
    <source>
        <dbReference type="Pfam" id="PF21982"/>
    </source>
</evidence>
<keyword evidence="4 5" id="KW-0963">Cytoplasm</keyword>
<dbReference type="PANTHER" id="PTHR33602:SF1">
    <property type="entry name" value="REGULATORY PROTEIN RECX FAMILY PROTEIN"/>
    <property type="match status" value="1"/>
</dbReference>
<evidence type="ECO:0000256" key="1">
    <source>
        <dbReference type="ARBA" id="ARBA00004496"/>
    </source>
</evidence>
<dbReference type="InterPro" id="IPR036388">
    <property type="entry name" value="WH-like_DNA-bd_sf"/>
</dbReference>
<evidence type="ECO:0000256" key="4">
    <source>
        <dbReference type="ARBA" id="ARBA00022490"/>
    </source>
</evidence>
<comment type="similarity">
    <text evidence="2 5">Belongs to the RecX family.</text>
</comment>
<evidence type="ECO:0000256" key="5">
    <source>
        <dbReference type="HAMAP-Rule" id="MF_01114"/>
    </source>
</evidence>
<evidence type="ECO:0000313" key="10">
    <source>
        <dbReference type="Proteomes" id="UP000003778"/>
    </source>
</evidence>
<dbReference type="InterPro" id="IPR003783">
    <property type="entry name" value="Regulatory_RecX"/>
</dbReference>
<protein>
    <recommendedName>
        <fullName evidence="3 5">Regulatory protein RecX</fullName>
    </recommendedName>
</protein>
<evidence type="ECO:0000256" key="2">
    <source>
        <dbReference type="ARBA" id="ARBA00009695"/>
    </source>
</evidence>
<evidence type="ECO:0000313" key="9">
    <source>
        <dbReference type="EMBL" id="EIJ30842.1"/>
    </source>
</evidence>
<sequence>MRSILTALFISTVFHLKGISMSSLALSYVVNLLARREYSEFELRNKMQEKAFTKDEIDETIAYCQKKNWQNDKRFAENYLHARSQRGYGANRIKQELRQLKGVPSDVINEVLAESEINWIEIAEKVLHKKFPNYAEPQPIKSKQKIWQYMLSHGFYSEEFSDFIGNGIED</sequence>
<dbReference type="InterPro" id="IPR053925">
    <property type="entry name" value="RecX_HTH_3rd"/>
</dbReference>
<evidence type="ECO:0000259" key="7">
    <source>
        <dbReference type="Pfam" id="PF21981"/>
    </source>
</evidence>
<comment type="function">
    <text evidence="5">Modulates RecA activity.</text>
</comment>
<feature type="domain" description="RecX third three-helical" evidence="7">
    <location>
        <begin position="121"/>
        <end position="162"/>
    </location>
</feature>
<name>A0ABP2NXT5_HAEPA</name>
<comment type="subcellular location">
    <subcellularLocation>
        <location evidence="1 5">Cytoplasm</location>
    </subcellularLocation>
</comment>
<feature type="domain" description="RecX first three-helical" evidence="8">
    <location>
        <begin position="25"/>
        <end position="64"/>
    </location>
</feature>
<dbReference type="InterPro" id="IPR053926">
    <property type="entry name" value="RecX_HTH_1st"/>
</dbReference>
<dbReference type="HAMAP" id="MF_01114">
    <property type="entry name" value="RecX"/>
    <property type="match status" value="1"/>
</dbReference>
<dbReference type="Gene3D" id="1.10.10.10">
    <property type="entry name" value="Winged helix-like DNA-binding domain superfamily/Winged helix DNA-binding domain"/>
    <property type="match status" value="3"/>
</dbReference>
<dbReference type="Pfam" id="PF02631">
    <property type="entry name" value="RecX_HTH2"/>
    <property type="match status" value="1"/>
</dbReference>